<dbReference type="InterPro" id="IPR013217">
    <property type="entry name" value="Methyltransf_12"/>
</dbReference>
<evidence type="ECO:0000313" key="6">
    <source>
        <dbReference type="EMBL" id="KAF4628591.1"/>
    </source>
</evidence>
<accession>A0A8H4RFY7</accession>
<dbReference type="EMBL" id="JAAMPI010000789">
    <property type="protein sequence ID" value="KAF4628591.1"/>
    <property type="molecule type" value="Genomic_DNA"/>
</dbReference>
<organism evidence="6 7">
    <name type="scientific">Cudoniella acicularis</name>
    <dbReference type="NCBI Taxonomy" id="354080"/>
    <lineage>
        <taxon>Eukaryota</taxon>
        <taxon>Fungi</taxon>
        <taxon>Dikarya</taxon>
        <taxon>Ascomycota</taxon>
        <taxon>Pezizomycotina</taxon>
        <taxon>Leotiomycetes</taxon>
        <taxon>Helotiales</taxon>
        <taxon>Tricladiaceae</taxon>
        <taxon>Cudoniella</taxon>
    </lineage>
</organism>
<evidence type="ECO:0000256" key="1">
    <source>
        <dbReference type="ARBA" id="ARBA00005179"/>
    </source>
</evidence>
<keyword evidence="3" id="KW-0949">S-adenosyl-L-methionine</keyword>
<reference evidence="6 7" key="1">
    <citation type="submission" date="2020-03" db="EMBL/GenBank/DDBJ databases">
        <title>Draft Genome Sequence of Cudoniella acicularis.</title>
        <authorList>
            <person name="Buettner E."/>
            <person name="Kellner H."/>
        </authorList>
    </citation>
    <scope>NUCLEOTIDE SEQUENCE [LARGE SCALE GENOMIC DNA]</scope>
    <source>
        <strain evidence="6 7">DSM 108380</strain>
    </source>
</reference>
<sequence>MESQSSASASSAHEASAQSAAWLESDPSSRLGPERYKFFTSYCQLAAEELLPHLHRIVGHVIILRSSPLTSVKRTAAWKVRPYPYIGQWGFLNSKIAKLPHYSQLLRRATEGARVLDMGCGLGQDLRQLAFDGAPSHSLYGADIEPSFWELGNDLFRDRDRFHGQFIEIDLLAPAAEILARVQVSLDIIHVSGVLHLWDQYSQTKAIRTLVTLSKTGTEICGSQMGRATGSAAPPWIQGSQVPFLHDRNTFRALWDEAARQSKTRWDIEVNITELKYILSGKTDKDWINENTRQLWFRATRVE</sequence>
<dbReference type="OrthoDB" id="2094832at2759"/>
<comment type="caution">
    <text evidence="6">The sequence shown here is derived from an EMBL/GenBank/DDBJ whole genome shotgun (WGS) entry which is preliminary data.</text>
</comment>
<comment type="pathway">
    <text evidence="1">Secondary metabolite biosynthesis.</text>
</comment>
<gene>
    <name evidence="6" type="ORF">G7Y89_g9556</name>
</gene>
<dbReference type="Pfam" id="PF08242">
    <property type="entry name" value="Methyltransf_12"/>
    <property type="match status" value="1"/>
</dbReference>
<dbReference type="SUPFAM" id="SSF53335">
    <property type="entry name" value="S-adenosyl-L-methionine-dependent methyltransferases"/>
    <property type="match status" value="1"/>
</dbReference>
<dbReference type="InterPro" id="IPR051654">
    <property type="entry name" value="Meroterpenoid_MTases"/>
</dbReference>
<dbReference type="AlphaFoldDB" id="A0A8H4RFY7"/>
<evidence type="ECO:0000256" key="4">
    <source>
        <dbReference type="ARBA" id="ARBA00038314"/>
    </source>
</evidence>
<keyword evidence="7" id="KW-1185">Reference proteome</keyword>
<dbReference type="Proteomes" id="UP000566819">
    <property type="component" value="Unassembled WGS sequence"/>
</dbReference>
<evidence type="ECO:0000259" key="5">
    <source>
        <dbReference type="Pfam" id="PF08242"/>
    </source>
</evidence>
<dbReference type="Gene3D" id="3.40.50.150">
    <property type="entry name" value="Vaccinia Virus protein VP39"/>
    <property type="match status" value="1"/>
</dbReference>
<evidence type="ECO:0000313" key="7">
    <source>
        <dbReference type="Proteomes" id="UP000566819"/>
    </source>
</evidence>
<keyword evidence="2" id="KW-0808">Transferase</keyword>
<dbReference type="GO" id="GO:0016740">
    <property type="term" value="F:transferase activity"/>
    <property type="evidence" value="ECO:0007669"/>
    <property type="project" value="UniProtKB-KW"/>
</dbReference>
<dbReference type="PANTHER" id="PTHR35897:SF1">
    <property type="entry name" value="METHYLTRANSFERASE AUSD"/>
    <property type="match status" value="1"/>
</dbReference>
<protein>
    <recommendedName>
        <fullName evidence="5">Methyltransferase type 12 domain-containing protein</fullName>
    </recommendedName>
</protein>
<feature type="domain" description="Methyltransferase type 12" evidence="5">
    <location>
        <begin position="116"/>
        <end position="202"/>
    </location>
</feature>
<proteinExistence type="inferred from homology"/>
<name>A0A8H4RFY7_9HELO</name>
<evidence type="ECO:0000256" key="2">
    <source>
        <dbReference type="ARBA" id="ARBA00022679"/>
    </source>
</evidence>
<dbReference type="InterPro" id="IPR029063">
    <property type="entry name" value="SAM-dependent_MTases_sf"/>
</dbReference>
<comment type="similarity">
    <text evidence="4">Belongs to the class I-like SAM-binding methyltransferase superfamily.</text>
</comment>
<dbReference type="PANTHER" id="PTHR35897">
    <property type="entry name" value="METHYLTRANSFERASE AUSD"/>
    <property type="match status" value="1"/>
</dbReference>
<evidence type="ECO:0000256" key="3">
    <source>
        <dbReference type="ARBA" id="ARBA00022691"/>
    </source>
</evidence>
<dbReference type="CDD" id="cd02440">
    <property type="entry name" value="AdoMet_MTases"/>
    <property type="match status" value="1"/>
</dbReference>